<comment type="caution">
    <text evidence="1">The sequence shown here is derived from an EMBL/GenBank/DDBJ whole genome shotgun (WGS) entry which is preliminary data.</text>
</comment>
<evidence type="ECO:0000313" key="1">
    <source>
        <dbReference type="EMBL" id="GAA2126092.1"/>
    </source>
</evidence>
<organism evidence="1 2">
    <name type="scientific">Streptomyces synnematoformans</name>
    <dbReference type="NCBI Taxonomy" id="415721"/>
    <lineage>
        <taxon>Bacteria</taxon>
        <taxon>Bacillati</taxon>
        <taxon>Actinomycetota</taxon>
        <taxon>Actinomycetes</taxon>
        <taxon>Kitasatosporales</taxon>
        <taxon>Streptomycetaceae</taxon>
        <taxon>Streptomyces</taxon>
    </lineage>
</organism>
<keyword evidence="2" id="KW-1185">Reference proteome</keyword>
<dbReference type="EMBL" id="BAAAPF010000093">
    <property type="protein sequence ID" value="GAA2126092.1"/>
    <property type="molecule type" value="Genomic_DNA"/>
</dbReference>
<reference evidence="2" key="1">
    <citation type="journal article" date="2019" name="Int. J. Syst. Evol. Microbiol.">
        <title>The Global Catalogue of Microorganisms (GCM) 10K type strain sequencing project: providing services to taxonomists for standard genome sequencing and annotation.</title>
        <authorList>
            <consortium name="The Broad Institute Genomics Platform"/>
            <consortium name="The Broad Institute Genome Sequencing Center for Infectious Disease"/>
            <person name="Wu L."/>
            <person name="Ma J."/>
        </authorList>
    </citation>
    <scope>NUCLEOTIDE SEQUENCE [LARGE SCALE GENOMIC DNA]</scope>
    <source>
        <strain evidence="2">JCM 15481</strain>
    </source>
</reference>
<protein>
    <submittedName>
        <fullName evidence="1">Uncharacterized protein</fullName>
    </submittedName>
</protein>
<gene>
    <name evidence="1" type="ORF">GCM10009802_31820</name>
</gene>
<proteinExistence type="predicted"/>
<sequence>MHDPFVRSGEVPMPNVFERSTLLFPPAASRGAIAWSVMRLSGVFAVGSMPVLLASDAWQTPTGAGLMAAMTVMASRSHVGYLRLRAR</sequence>
<dbReference type="RefSeq" id="WP_344290659.1">
    <property type="nucleotide sequence ID" value="NZ_BAAAPF010000093.1"/>
</dbReference>
<accession>A0ABP5K1Z7</accession>
<evidence type="ECO:0000313" key="2">
    <source>
        <dbReference type="Proteomes" id="UP001500443"/>
    </source>
</evidence>
<name>A0ABP5K1Z7_9ACTN</name>
<dbReference type="Proteomes" id="UP001500443">
    <property type="component" value="Unassembled WGS sequence"/>
</dbReference>